<dbReference type="AlphaFoldDB" id="A0AAW1R7V8"/>
<keyword evidence="4" id="KW-0472">Membrane</keyword>
<dbReference type="Proteomes" id="UP001489004">
    <property type="component" value="Unassembled WGS sequence"/>
</dbReference>
<keyword evidence="8" id="KW-1185">Reference proteome</keyword>
<keyword evidence="3" id="KW-0808">Transferase</keyword>
<dbReference type="GO" id="GO:0016020">
    <property type="term" value="C:membrane"/>
    <property type="evidence" value="ECO:0007669"/>
    <property type="project" value="UniProtKB-SubCell"/>
</dbReference>
<dbReference type="InterPro" id="IPR044174">
    <property type="entry name" value="BC10-like"/>
</dbReference>
<gene>
    <name evidence="7" type="ORF">WJX72_008600</name>
</gene>
<sequence length="770" mass="84414">MPKVALMFLTRGALPHQAMWVEWLAIMDGLIPTDLIHEGLCATDLAPCLTSWQQQLAERKGIGSEPGERQLLFSVYVHPSKDYKQPYIEHVFNQAVIRKRVVTQWGSHSLVDAARALIRTALQDPLNQVFVLLDETTIPLYPPTLVWQQLLEEGVSRINPCYNRKVRNNTMLRWSPEMDPPIPAWLWRKSSQWFTLTRRHAQLIDSDVELDALFEQHCVRGWDEALNRARGCYPDEHYFPTLLAYYGLEKETSCASNTVYVDWRGADSHPRSFQPEEVTAKRVRRIREGKRRKCNGEVVIRQSLAMFVATANMTSYSCKRSRPTYNSQLISKGACSLFARKFEAPTVSSVMDLFFDCEAGLDILPFADCAGTARRLPDGIDGSEEEIDFDNGNPIDAAMFALRNGVLRKRVDSKFMDIVLDDSNRQQFKSRQPADDVETFLDSLELESVGKVFRENAVTGADLLEFSDEDFTSLLGLSPLQIRKIRRGLASNPTLGGPKGTSSAQAPSQADMTALNNQMAAAAMQTTRSPTAAQPQDQAQQAQQQAAAAGQAAAKQAEMAALNSQMAGANAAHNALISAEAELRQASGLLGKAAEALERAKGLTGAEMVGNLTRPAGLMGRRAFGGKPVTERMANVGEMALVKQAGEATQAAVAHTQRAYSLGVAGLPSIDLARVRSLSVVSVWAFDGMMGDFATRRKIQGNLDQVLDMQRDVRRAHEWAAAQVARVREDMARMGGMQAATAADMGSTGPAQVPSGQYAPAPAGYPAPAG</sequence>
<accession>A0AAW1R7V8</accession>
<evidence type="ECO:0000256" key="3">
    <source>
        <dbReference type="ARBA" id="ARBA00022679"/>
    </source>
</evidence>
<evidence type="ECO:0000256" key="6">
    <source>
        <dbReference type="SAM" id="MobiDB-lite"/>
    </source>
</evidence>
<dbReference type="CDD" id="cd09487">
    <property type="entry name" value="SAM_superfamily"/>
    <property type="match status" value="1"/>
</dbReference>
<evidence type="ECO:0000256" key="2">
    <source>
        <dbReference type="ARBA" id="ARBA00022676"/>
    </source>
</evidence>
<evidence type="ECO:0000313" key="7">
    <source>
        <dbReference type="EMBL" id="KAK9829906.1"/>
    </source>
</evidence>
<reference evidence="7 8" key="1">
    <citation type="journal article" date="2024" name="Nat. Commun.">
        <title>Phylogenomics reveals the evolutionary origins of lichenization in chlorophyte algae.</title>
        <authorList>
            <person name="Puginier C."/>
            <person name="Libourel C."/>
            <person name="Otte J."/>
            <person name="Skaloud P."/>
            <person name="Haon M."/>
            <person name="Grisel S."/>
            <person name="Petersen M."/>
            <person name="Berrin J.G."/>
            <person name="Delaux P.M."/>
            <person name="Dal Grande F."/>
            <person name="Keller J."/>
        </authorList>
    </citation>
    <scope>NUCLEOTIDE SEQUENCE [LARGE SCALE GENOMIC DNA]</scope>
    <source>
        <strain evidence="7 8">SAG 2043</strain>
    </source>
</reference>
<dbReference type="Gene3D" id="1.10.150.50">
    <property type="entry name" value="Transcription Factor, Ets-1"/>
    <property type="match status" value="1"/>
</dbReference>
<feature type="compositionally biased region" description="Polar residues" evidence="6">
    <location>
        <begin position="500"/>
        <end position="509"/>
    </location>
</feature>
<feature type="region of interest" description="Disordered" evidence="6">
    <location>
        <begin position="521"/>
        <end position="545"/>
    </location>
</feature>
<evidence type="ECO:0000256" key="5">
    <source>
        <dbReference type="ARBA" id="ARBA00023180"/>
    </source>
</evidence>
<feature type="region of interest" description="Disordered" evidence="6">
    <location>
        <begin position="738"/>
        <end position="770"/>
    </location>
</feature>
<comment type="caution">
    <text evidence="7">The sequence shown here is derived from an EMBL/GenBank/DDBJ whole genome shotgun (WGS) entry which is preliminary data.</text>
</comment>
<dbReference type="EMBL" id="JALJOR010000001">
    <property type="protein sequence ID" value="KAK9829906.1"/>
    <property type="molecule type" value="Genomic_DNA"/>
</dbReference>
<dbReference type="Pfam" id="PF02485">
    <property type="entry name" value="Branch"/>
    <property type="match status" value="1"/>
</dbReference>
<dbReference type="SUPFAM" id="SSF47769">
    <property type="entry name" value="SAM/Pointed domain"/>
    <property type="match status" value="1"/>
</dbReference>
<evidence type="ECO:0000256" key="1">
    <source>
        <dbReference type="ARBA" id="ARBA00004606"/>
    </source>
</evidence>
<name>A0AAW1R7V8_9CHLO</name>
<evidence type="ECO:0000256" key="4">
    <source>
        <dbReference type="ARBA" id="ARBA00023136"/>
    </source>
</evidence>
<evidence type="ECO:0008006" key="9">
    <source>
        <dbReference type="Google" id="ProtNLM"/>
    </source>
</evidence>
<keyword evidence="5" id="KW-0325">Glycoprotein</keyword>
<dbReference type="InterPro" id="IPR013761">
    <property type="entry name" value="SAM/pointed_sf"/>
</dbReference>
<dbReference type="PANTHER" id="PTHR31042:SF150">
    <property type="entry name" value="OS06G0661900 PROTEIN"/>
    <property type="match status" value="1"/>
</dbReference>
<organism evidence="7 8">
    <name type="scientific">[Myrmecia] bisecta</name>
    <dbReference type="NCBI Taxonomy" id="41462"/>
    <lineage>
        <taxon>Eukaryota</taxon>
        <taxon>Viridiplantae</taxon>
        <taxon>Chlorophyta</taxon>
        <taxon>core chlorophytes</taxon>
        <taxon>Trebouxiophyceae</taxon>
        <taxon>Trebouxiales</taxon>
        <taxon>Trebouxiaceae</taxon>
        <taxon>Myrmecia</taxon>
    </lineage>
</organism>
<feature type="region of interest" description="Disordered" evidence="6">
    <location>
        <begin position="490"/>
        <end position="509"/>
    </location>
</feature>
<dbReference type="GO" id="GO:0016757">
    <property type="term" value="F:glycosyltransferase activity"/>
    <property type="evidence" value="ECO:0007669"/>
    <property type="project" value="UniProtKB-KW"/>
</dbReference>
<dbReference type="PANTHER" id="PTHR31042">
    <property type="entry name" value="CORE-2/I-BRANCHING BETA-1,6-N-ACETYLGLUCOSAMINYLTRANSFERASE FAMILY PROTEIN-RELATED"/>
    <property type="match status" value="1"/>
</dbReference>
<keyword evidence="2" id="KW-0328">Glycosyltransferase</keyword>
<evidence type="ECO:0000313" key="8">
    <source>
        <dbReference type="Proteomes" id="UP001489004"/>
    </source>
</evidence>
<dbReference type="InterPro" id="IPR003406">
    <property type="entry name" value="Glyco_trans_14"/>
</dbReference>
<comment type="subcellular location">
    <subcellularLocation>
        <location evidence="1">Membrane</location>
        <topology evidence="1">Single-pass type II membrane protein</topology>
    </subcellularLocation>
</comment>
<protein>
    <recommendedName>
        <fullName evidence="9">SAM domain-containing protein</fullName>
    </recommendedName>
</protein>
<proteinExistence type="predicted"/>